<dbReference type="InterPro" id="IPR013328">
    <property type="entry name" value="6PGD_dom2"/>
</dbReference>
<evidence type="ECO:0000256" key="2">
    <source>
        <dbReference type="ARBA" id="ARBA00023002"/>
    </source>
</evidence>
<feature type="active site" evidence="4">
    <location>
        <position position="171"/>
    </location>
</feature>
<dbReference type="AlphaFoldDB" id="F0MCR9"/>
<dbReference type="InterPro" id="IPR036291">
    <property type="entry name" value="NAD(P)-bd_dom_sf"/>
</dbReference>
<protein>
    <submittedName>
        <fullName evidence="7">Beta-hydroxyacid dehydrogenase, 3-hydroxyisobutyrate dehydrogenase</fullName>
    </submittedName>
</protein>
<sequence precursor="true">MDPNHVGVVGLGGMGKALAASLIAADHSVAVWDRHTDRVATTAMIGAAPSVSPRQLAEQSHVIFLALPNPTAVREVLYDEEAGVLAGLRAGALIVDMTTGDPELAQDVAQRVAALGNGARYVDAPVSGTAPNLTVMIGGEAGVLGGAESIVQDVAGTLLYAGALGDGFATKLVHQHVKYATHLAVAEALVIAQQAGLDVAKVIDALERSSGVVGGFKGVVEYYSGNKRAVAKHAPATTIAKDMKLATALADSLGVTSATLSAAAEFFGAAAEGDYAKRPYPESTELLTQLRTTVRES</sequence>
<keyword evidence="3" id="KW-0520">NAD</keyword>
<dbReference type="Proteomes" id="UP000008639">
    <property type="component" value="Plasmid pASPHE302"/>
</dbReference>
<dbReference type="PANTHER" id="PTHR43060">
    <property type="entry name" value="3-HYDROXYISOBUTYRATE DEHYDROGENASE-LIKE 1, MITOCHONDRIAL-RELATED"/>
    <property type="match status" value="1"/>
</dbReference>
<evidence type="ECO:0000259" key="5">
    <source>
        <dbReference type="Pfam" id="PF03446"/>
    </source>
</evidence>
<reference evidence="8" key="1">
    <citation type="journal article" date="2011" name="Stand. Genomic Sci.">
        <title>Complete genome sequence of Arthrobacter phenanthrenivorans type strain (Sphe3).</title>
        <authorList>
            <person name="Kallimanis A."/>
            <person name="Labutti K.M."/>
            <person name="Lapidus A."/>
            <person name="Clum A."/>
            <person name="Lykidis A."/>
            <person name="Mavromatis K."/>
            <person name="Pagani I."/>
            <person name="Liolios K."/>
            <person name="Ivanova N."/>
            <person name="Goodwin L."/>
            <person name="Pitluck S."/>
            <person name="Chen A."/>
            <person name="Palaniappan K."/>
            <person name="Markowitz V."/>
            <person name="Bristow J."/>
            <person name="Velentzas A.D."/>
            <person name="Perisynakis A."/>
            <person name="Ouzounis C.C."/>
            <person name="Kyrpides N.C."/>
            <person name="Koukkou A.I."/>
            <person name="Drainas C."/>
        </authorList>
    </citation>
    <scope>NUCLEOTIDE SEQUENCE [LARGE SCALE GENOMIC DNA]</scope>
    <source>
        <strain evidence="8">DSM 18606 / JCM 16027 / LMG 23796 / Sphe3</strain>
        <plasmid evidence="8">Plasmid pASPHE302</plasmid>
    </source>
</reference>
<dbReference type="Gene3D" id="1.10.1040.10">
    <property type="entry name" value="N-(1-d-carboxylethyl)-l-norvaline Dehydrogenase, domain 2"/>
    <property type="match status" value="1"/>
</dbReference>
<dbReference type="HOGENOM" id="CLU_035117_1_3_11"/>
<dbReference type="InterPro" id="IPR006115">
    <property type="entry name" value="6PGDH_NADP-bd"/>
</dbReference>
<comment type="similarity">
    <text evidence="1">Belongs to the HIBADH-related family.</text>
</comment>
<evidence type="ECO:0000256" key="1">
    <source>
        <dbReference type="ARBA" id="ARBA00009080"/>
    </source>
</evidence>
<evidence type="ECO:0000256" key="3">
    <source>
        <dbReference type="ARBA" id="ARBA00023027"/>
    </source>
</evidence>
<evidence type="ECO:0000259" key="6">
    <source>
        <dbReference type="Pfam" id="PF14833"/>
    </source>
</evidence>
<dbReference type="Gene3D" id="3.40.50.720">
    <property type="entry name" value="NAD(P)-binding Rossmann-like Domain"/>
    <property type="match status" value="1"/>
</dbReference>
<dbReference type="InterPro" id="IPR015815">
    <property type="entry name" value="HIBADH-related"/>
</dbReference>
<dbReference type="GO" id="GO:0050661">
    <property type="term" value="F:NADP binding"/>
    <property type="evidence" value="ECO:0007669"/>
    <property type="project" value="InterPro"/>
</dbReference>
<evidence type="ECO:0000256" key="4">
    <source>
        <dbReference type="PIRSR" id="PIRSR000103-1"/>
    </source>
</evidence>
<feature type="domain" description="3-hydroxyisobutyrate dehydrogenase-like NAD-binding" evidence="6">
    <location>
        <begin position="165"/>
        <end position="275"/>
    </location>
</feature>
<keyword evidence="7" id="KW-0614">Plasmid</keyword>
<dbReference type="SUPFAM" id="SSF51735">
    <property type="entry name" value="NAD(P)-binding Rossmann-fold domains"/>
    <property type="match status" value="1"/>
</dbReference>
<dbReference type="KEGG" id="apn:Asphe3_42600"/>
<dbReference type="Pfam" id="PF03446">
    <property type="entry name" value="NAD_binding_2"/>
    <property type="match status" value="1"/>
</dbReference>
<dbReference type="EMBL" id="CP002381">
    <property type="protein sequence ID" value="ADX75325.1"/>
    <property type="molecule type" value="Genomic_DNA"/>
</dbReference>
<evidence type="ECO:0000313" key="8">
    <source>
        <dbReference type="Proteomes" id="UP000008639"/>
    </source>
</evidence>
<dbReference type="InterPro" id="IPR029154">
    <property type="entry name" value="HIBADH-like_NADP-bd"/>
</dbReference>
<keyword evidence="2" id="KW-0560">Oxidoreductase</keyword>
<name>F0MCR9_PSEPM</name>
<dbReference type="SUPFAM" id="SSF48179">
    <property type="entry name" value="6-phosphogluconate dehydrogenase C-terminal domain-like"/>
    <property type="match status" value="1"/>
</dbReference>
<dbReference type="OrthoDB" id="3185659at2"/>
<geneLocation type="plasmid" evidence="7 8">
    <name>pASPHE302</name>
</geneLocation>
<organism evidence="7 8">
    <name type="scientific">Pseudarthrobacter phenanthrenivorans (strain DSM 18606 / JCM 16027 / LMG 23796 / Sphe3)</name>
    <name type="common">Arthrobacter phenanthrenivorans</name>
    <dbReference type="NCBI Taxonomy" id="930171"/>
    <lineage>
        <taxon>Bacteria</taxon>
        <taxon>Bacillati</taxon>
        <taxon>Actinomycetota</taxon>
        <taxon>Actinomycetes</taxon>
        <taxon>Micrococcales</taxon>
        <taxon>Micrococcaceae</taxon>
        <taxon>Pseudarthrobacter</taxon>
    </lineage>
</organism>
<dbReference type="Pfam" id="PF14833">
    <property type="entry name" value="NAD_binding_11"/>
    <property type="match status" value="1"/>
</dbReference>
<dbReference type="PIRSF" id="PIRSF000103">
    <property type="entry name" value="HIBADH"/>
    <property type="match status" value="1"/>
</dbReference>
<dbReference type="GO" id="GO:0051287">
    <property type="term" value="F:NAD binding"/>
    <property type="evidence" value="ECO:0007669"/>
    <property type="project" value="InterPro"/>
</dbReference>
<dbReference type="GO" id="GO:0016491">
    <property type="term" value="F:oxidoreductase activity"/>
    <property type="evidence" value="ECO:0007669"/>
    <property type="project" value="UniProtKB-KW"/>
</dbReference>
<dbReference type="InterPro" id="IPR008927">
    <property type="entry name" value="6-PGluconate_DH-like_C_sf"/>
</dbReference>
<gene>
    <name evidence="7" type="ordered locus">Asphe3_42600</name>
</gene>
<dbReference type="PANTHER" id="PTHR43060:SF14">
    <property type="entry name" value="DEHYDROGENASE-LIKE PROTEIN"/>
    <property type="match status" value="1"/>
</dbReference>
<proteinExistence type="inferred from homology"/>
<feature type="domain" description="6-phosphogluconate dehydrogenase NADP-binding" evidence="5">
    <location>
        <begin position="6"/>
        <end position="162"/>
    </location>
</feature>
<evidence type="ECO:0000313" key="7">
    <source>
        <dbReference type="EMBL" id="ADX75325.1"/>
    </source>
</evidence>
<accession>F0MCR9</accession>